<accession>A0A4E0QZ48</accession>
<evidence type="ECO:0000313" key="2">
    <source>
        <dbReference type="Proteomes" id="UP000030428"/>
    </source>
</evidence>
<name>A0A4E0QZ48_9GAMM</name>
<organism evidence="1 2">
    <name type="scientific">Candidatus Thiomargarita nelsonii</name>
    <dbReference type="NCBI Taxonomy" id="1003181"/>
    <lineage>
        <taxon>Bacteria</taxon>
        <taxon>Pseudomonadati</taxon>
        <taxon>Pseudomonadota</taxon>
        <taxon>Gammaproteobacteria</taxon>
        <taxon>Thiotrichales</taxon>
        <taxon>Thiotrichaceae</taxon>
        <taxon>Thiomargarita</taxon>
    </lineage>
</organism>
<sequence length="136" mass="15959">MPEKSRFEWLVNKRNSLVKSKENLRHRLIGILEALVRGKWVLLPQSSDYRDLLAFAWLSLPIGDRRRISWTTHFTPGRVLFRLANAPDPKNARSLYTKREDCLLLKEIDELAAHPHKAVQILCDRLLTVEFIHQNH</sequence>
<keyword evidence="2" id="KW-1185">Reference proteome</keyword>
<protein>
    <submittedName>
        <fullName evidence="1">Uncharacterized protein</fullName>
    </submittedName>
</protein>
<dbReference type="AlphaFoldDB" id="A0A4E0QZ48"/>
<gene>
    <name evidence="1" type="ORF">PN36_24935</name>
</gene>
<dbReference type="Proteomes" id="UP000030428">
    <property type="component" value="Unassembled WGS sequence"/>
</dbReference>
<reference evidence="1 2" key="1">
    <citation type="journal article" date="2016" name="Front. Microbiol.">
        <title>Single-Cell (Meta-)Genomics of a Dimorphic Candidatus Thiomargarita nelsonii Reveals Genomic Plasticity.</title>
        <authorList>
            <person name="Flood B.E."/>
            <person name="Fliss P."/>
            <person name="Jones D.S."/>
            <person name="Dick G.J."/>
            <person name="Jain S."/>
            <person name="Kaster A.K."/>
            <person name="Winkel M."/>
            <person name="Mussmann M."/>
            <person name="Bailey J."/>
        </authorList>
    </citation>
    <scope>NUCLEOTIDE SEQUENCE [LARGE SCALE GENOMIC DNA]</scope>
    <source>
        <strain evidence="1">Hydrate Ridge</strain>
    </source>
</reference>
<dbReference type="EMBL" id="JSZA02000133">
    <property type="protein sequence ID" value="TGO02452.1"/>
    <property type="molecule type" value="Genomic_DNA"/>
</dbReference>
<evidence type="ECO:0000313" key="1">
    <source>
        <dbReference type="EMBL" id="TGO02452.1"/>
    </source>
</evidence>
<proteinExistence type="predicted"/>
<comment type="caution">
    <text evidence="1">The sequence shown here is derived from an EMBL/GenBank/DDBJ whole genome shotgun (WGS) entry which is preliminary data.</text>
</comment>